<feature type="region of interest" description="Disordered" evidence="1">
    <location>
        <begin position="29"/>
        <end position="79"/>
    </location>
</feature>
<name>A0A058Z9Y0_FONAL</name>
<feature type="region of interest" description="Disordered" evidence="1">
    <location>
        <begin position="243"/>
        <end position="267"/>
    </location>
</feature>
<dbReference type="PROSITE" id="PS51207">
    <property type="entry name" value="PXA"/>
    <property type="match status" value="1"/>
</dbReference>
<dbReference type="PANTHER" id="PTHR22775">
    <property type="entry name" value="SORTING NEXIN"/>
    <property type="match status" value="1"/>
</dbReference>
<dbReference type="GO" id="GO:0035091">
    <property type="term" value="F:phosphatidylinositol binding"/>
    <property type="evidence" value="ECO:0007669"/>
    <property type="project" value="TreeGrafter"/>
</dbReference>
<dbReference type="OrthoDB" id="5957963at2759"/>
<feature type="compositionally biased region" description="Pro residues" evidence="1">
    <location>
        <begin position="390"/>
        <end position="400"/>
    </location>
</feature>
<sequence>MLVLGVSGGALVVYLELLPGQRAGSPAAIPGAAAPAGTPARSAEALAGPPGPGLPQAPGLAPPPAMGASPAGGPATSQPAWNDPLAPITYWPAHASALPADTCACRPDSPHCEHPVPGGGCHRANMLLSIGHPHRAEGRVAVISGLREIDIELDALIELILFEYVEGWWGSISADLEFGIEIRTLVVRLLRGLCQRLERLDLSSLIQDLSVTVTQHVSHFRAACGRAGVFRAAAAQGFSPAAVPRPAGPGSGGPATGAPDAWPPMGTSWAGGRDARSVLAAGSDDAPALPSVPQTVFDHFTHGHKSPFGHSDAGGEHMHFAMHDAQASEEEYIRQLCHWLVFHLLSSSSMNPDFRRVLVEDLAHGAGASGLGAAGGPGAGDTGPGRGAPGPGPGPGPGPADSPHDEPRRQADPGFDLVVLLMREVLASRIVTPLLHKLSQPEMLMELFVTGLIASVPGSDFARPFIRPERTEGRTPTDTPVEGSPLAILLQCWRDQEARTLRARSAAMAERKQKSTFSLLPAGSLSISSLVDHYTGLLARVAPFFRRPGSGGAAGPEPGPGPAATPGRVDDPADPDAPAVAGEFATLVNLADSILGLSHSGRHSWMLWLFHLVVRPTLDVFGLNTLVRRGLTTFARGWLLTESRLAYYTWLLRDTLWTPAGRWRGSDPVDYSYLPPDDGEFRHLPEEDALRHRVTRFWHRRLSEELDNLLEPLAKVLDAEAAAETRDLILAVISHPRRNRNILFLLLDVILGHVFPELESTSPYARPAAGPGLEGHPAPGGDLADSHDPVDSHHLAQSLLRSDSASYAFSQPFPYLENIPRTVFRRRPGPPAGPPDPIALGAGAAVAELSAGLTAAAAAAAVTPGDPAPGHGGVRRSAEGDSPDTSDPSLVLTASAVAPHAQSSTSLHHRHSQQSRA</sequence>
<dbReference type="Pfam" id="PF02194">
    <property type="entry name" value="PXA"/>
    <property type="match status" value="1"/>
</dbReference>
<feature type="compositionally biased region" description="Gly residues" evidence="1">
    <location>
        <begin position="370"/>
        <end position="389"/>
    </location>
</feature>
<dbReference type="GeneID" id="20526593"/>
<reference evidence="3" key="1">
    <citation type="submission" date="2013-04" db="EMBL/GenBank/DDBJ databases">
        <title>The Genome Sequence of Fonticula alba ATCC 38817.</title>
        <authorList>
            <consortium name="The Broad Institute Genomics Platform"/>
            <person name="Russ C."/>
            <person name="Cuomo C."/>
            <person name="Burger G."/>
            <person name="Gray M.W."/>
            <person name="Holland P.W.H."/>
            <person name="King N."/>
            <person name="Lang F.B.F."/>
            <person name="Roger A.J."/>
            <person name="Ruiz-Trillo I."/>
            <person name="Brown M."/>
            <person name="Walker B."/>
            <person name="Young S."/>
            <person name="Zeng Q."/>
            <person name="Gargeya S."/>
            <person name="Fitzgerald M."/>
            <person name="Haas B."/>
            <person name="Abouelleil A."/>
            <person name="Allen A.W."/>
            <person name="Alvarado L."/>
            <person name="Arachchi H.M."/>
            <person name="Berlin A.M."/>
            <person name="Chapman S.B."/>
            <person name="Gainer-Dewar J."/>
            <person name="Goldberg J."/>
            <person name="Griggs A."/>
            <person name="Gujja S."/>
            <person name="Hansen M."/>
            <person name="Howarth C."/>
            <person name="Imamovic A."/>
            <person name="Ireland A."/>
            <person name="Larimer J."/>
            <person name="McCowan C."/>
            <person name="Murphy C."/>
            <person name="Pearson M."/>
            <person name="Poon T.W."/>
            <person name="Priest M."/>
            <person name="Roberts A."/>
            <person name="Saif S."/>
            <person name="Shea T."/>
            <person name="Sisk P."/>
            <person name="Sykes S."/>
            <person name="Wortman J."/>
            <person name="Nusbaum C."/>
            <person name="Birren B."/>
        </authorList>
    </citation>
    <scope>NUCLEOTIDE SEQUENCE [LARGE SCALE GENOMIC DNA]</scope>
    <source>
        <strain evidence="3">ATCC 38817</strain>
    </source>
</reference>
<evidence type="ECO:0000313" key="3">
    <source>
        <dbReference type="EMBL" id="KCV70921.1"/>
    </source>
</evidence>
<feature type="compositionally biased region" description="Low complexity" evidence="1">
    <location>
        <begin position="66"/>
        <end position="79"/>
    </location>
</feature>
<feature type="compositionally biased region" description="Basic residues" evidence="1">
    <location>
        <begin position="907"/>
        <end position="917"/>
    </location>
</feature>
<organism evidence="3">
    <name type="scientific">Fonticula alba</name>
    <name type="common">Slime mold</name>
    <dbReference type="NCBI Taxonomy" id="691883"/>
    <lineage>
        <taxon>Eukaryota</taxon>
        <taxon>Rotosphaerida</taxon>
        <taxon>Fonticulaceae</taxon>
        <taxon>Fonticula</taxon>
    </lineage>
</organism>
<feature type="compositionally biased region" description="Basic and acidic residues" evidence="1">
    <location>
        <begin position="402"/>
        <end position="411"/>
    </location>
</feature>
<evidence type="ECO:0000259" key="2">
    <source>
        <dbReference type="PROSITE" id="PS51207"/>
    </source>
</evidence>
<protein>
    <recommendedName>
        <fullName evidence="2">PXA domain-containing protein</fullName>
    </recommendedName>
</protein>
<feature type="region of interest" description="Disordered" evidence="1">
    <location>
        <begin position="370"/>
        <end position="411"/>
    </location>
</feature>
<dbReference type="PANTHER" id="PTHR22775:SF3">
    <property type="entry name" value="SORTING NEXIN-13"/>
    <property type="match status" value="1"/>
</dbReference>
<feature type="region of interest" description="Disordered" evidence="1">
    <location>
        <begin position="863"/>
        <end position="917"/>
    </location>
</feature>
<dbReference type="InterPro" id="IPR003114">
    <property type="entry name" value="Phox_assoc"/>
</dbReference>
<accession>A0A058Z9Y0</accession>
<feature type="domain" description="PXA" evidence="2">
    <location>
        <begin position="146"/>
        <end position="456"/>
    </location>
</feature>
<proteinExistence type="predicted"/>
<gene>
    <name evidence="3" type="ORF">H696_01868</name>
</gene>
<dbReference type="EMBL" id="KB932203">
    <property type="protein sequence ID" value="KCV70921.1"/>
    <property type="molecule type" value="Genomic_DNA"/>
</dbReference>
<feature type="compositionally biased region" description="Pro residues" evidence="1">
    <location>
        <begin position="49"/>
        <end position="65"/>
    </location>
</feature>
<dbReference type="Proteomes" id="UP000030693">
    <property type="component" value="Unassembled WGS sequence"/>
</dbReference>
<evidence type="ECO:0000313" key="4">
    <source>
        <dbReference type="Proteomes" id="UP000030693"/>
    </source>
</evidence>
<feature type="compositionally biased region" description="Low complexity" evidence="1">
    <location>
        <begin position="29"/>
        <end position="48"/>
    </location>
</feature>
<dbReference type="AlphaFoldDB" id="A0A058Z9Y0"/>
<keyword evidence="4" id="KW-1185">Reference proteome</keyword>
<feature type="region of interest" description="Disordered" evidence="1">
    <location>
        <begin position="549"/>
        <end position="575"/>
    </location>
</feature>
<evidence type="ECO:0000256" key="1">
    <source>
        <dbReference type="SAM" id="MobiDB-lite"/>
    </source>
</evidence>
<dbReference type="RefSeq" id="XP_009494044.1">
    <property type="nucleotide sequence ID" value="XM_009495769.1"/>
</dbReference>
<feature type="region of interest" description="Disordered" evidence="1">
    <location>
        <begin position="765"/>
        <end position="790"/>
    </location>
</feature>